<reference evidence="3" key="2">
    <citation type="submission" date="2025-08" db="UniProtKB">
        <authorList>
            <consortium name="RefSeq"/>
        </authorList>
    </citation>
    <scope>IDENTIFICATION</scope>
    <source>
        <tissue evidence="3">Leaf</tissue>
    </source>
</reference>
<evidence type="ECO:0000313" key="2">
    <source>
        <dbReference type="Proteomes" id="UP000515151"/>
    </source>
</evidence>
<reference evidence="2" key="1">
    <citation type="journal article" date="2020" name="Plant Biotechnol. J.">
        <title>The pomegranate (Punica granatum L.) draft genome dissects genetic divergence between soft- and hard-seeded cultivars.</title>
        <authorList>
            <person name="Luo X."/>
            <person name="Li H."/>
            <person name="Wu Z."/>
            <person name="Yao W."/>
            <person name="Zhao P."/>
            <person name="Cao D."/>
            <person name="Yu H."/>
            <person name="Li K."/>
            <person name="Poudel K."/>
            <person name="Zhao D."/>
            <person name="Zhang F."/>
            <person name="Xia X."/>
            <person name="Chen L."/>
            <person name="Wang Q."/>
            <person name="Jing D."/>
            <person name="Cao S."/>
        </authorList>
    </citation>
    <scope>NUCLEOTIDE SEQUENCE [LARGE SCALE GENOMIC DNA]</scope>
    <source>
        <strain evidence="2">cv. Tunisia</strain>
    </source>
</reference>
<dbReference type="GeneID" id="116212747"/>
<proteinExistence type="predicted"/>
<organism evidence="2 3">
    <name type="scientific">Punica granatum</name>
    <name type="common">Pomegranate</name>
    <dbReference type="NCBI Taxonomy" id="22663"/>
    <lineage>
        <taxon>Eukaryota</taxon>
        <taxon>Viridiplantae</taxon>
        <taxon>Streptophyta</taxon>
        <taxon>Embryophyta</taxon>
        <taxon>Tracheophyta</taxon>
        <taxon>Spermatophyta</taxon>
        <taxon>Magnoliopsida</taxon>
        <taxon>eudicotyledons</taxon>
        <taxon>Gunneridae</taxon>
        <taxon>Pentapetalae</taxon>
        <taxon>rosids</taxon>
        <taxon>malvids</taxon>
        <taxon>Myrtales</taxon>
        <taxon>Lythraceae</taxon>
        <taxon>Punica</taxon>
    </lineage>
</organism>
<gene>
    <name evidence="3" type="primary">LOC116212747</name>
</gene>
<dbReference type="OrthoDB" id="2020741at2759"/>
<accession>A0A6P8ECY8</accession>
<protein>
    <submittedName>
        <fullName evidence="3">Paramyosin-like isoform X1</fullName>
    </submittedName>
</protein>
<feature type="coiled-coil region" evidence="1">
    <location>
        <begin position="149"/>
        <end position="256"/>
    </location>
</feature>
<dbReference type="PANTHER" id="PTHR36390:SF1">
    <property type="entry name" value="MYOSIN HEAVY CHAIN-LIKE PROTEIN"/>
    <property type="match status" value="1"/>
</dbReference>
<keyword evidence="2" id="KW-1185">Reference proteome</keyword>
<evidence type="ECO:0000256" key="1">
    <source>
        <dbReference type="SAM" id="Coils"/>
    </source>
</evidence>
<dbReference type="Proteomes" id="UP000515151">
    <property type="component" value="Chromosome 7"/>
</dbReference>
<feature type="coiled-coil region" evidence="1">
    <location>
        <begin position="289"/>
        <end position="323"/>
    </location>
</feature>
<dbReference type="AlphaFoldDB" id="A0A6P8ECY8"/>
<name>A0A6P8ECY8_PUNGR</name>
<feature type="coiled-coil region" evidence="1">
    <location>
        <begin position="397"/>
        <end position="453"/>
    </location>
</feature>
<sequence>MTRTGIFIFVIFKLEEALRWHFQTNNYREEVTGQSIRRPSATIRLRSASELEESIIRGVDALRFGRPSLICRCSDCGAVVPKCLVKPRSTKMIPWMLKNSSKLGQDAERISEASLDRFVVWLQLRKEKDMLRESQSQSFGLIRKLEDHVRSLSEAHAEDKKYIQKLERELSNCSQEIDYLQDQLNSRNEEVHSLEERVRILELKLIDMDNLEEKVDILREELRRSDMERELLVQELETTEAELQSSSLSVEKLEESISSVALESHCEIESMKLDLMALEQNYFEAKKVQEETLQENERLNSLIDGLEVRIEDAQGIIDNLEKENKEPRETIDLFEPNARVLCQRIGECIEELQNDDRESKIDIQLLMSKVGLSKEMGEIFGHLIAKLSTLHAPDPVLKEKMEKMSLEMQEYEELVKQLKGELRDEKFKAKEEAEDLAQEMAELRYEMTCLLEEERKRRASIEQASLQRITELEAQVRKDQRKSTTIVQQLQLA</sequence>
<dbReference type="RefSeq" id="XP_031403281.1">
    <property type="nucleotide sequence ID" value="XM_031547421.1"/>
</dbReference>
<keyword evidence="1" id="KW-0175">Coiled coil</keyword>
<evidence type="ECO:0000313" key="3">
    <source>
        <dbReference type="RefSeq" id="XP_031403281.1"/>
    </source>
</evidence>
<dbReference type="PANTHER" id="PTHR36390">
    <property type="entry name" value="MYOSIN HEAVY CHAIN-LIKE PROTEIN"/>
    <property type="match status" value="1"/>
</dbReference>